<dbReference type="InterPro" id="IPR000064">
    <property type="entry name" value="NLP_P60_dom"/>
</dbReference>
<dbReference type="GO" id="GO:0006508">
    <property type="term" value="P:proteolysis"/>
    <property type="evidence" value="ECO:0007669"/>
    <property type="project" value="UniProtKB-KW"/>
</dbReference>
<organism evidence="6 7">
    <name type="scientific">Eubacterium ventriosum</name>
    <dbReference type="NCBI Taxonomy" id="39496"/>
    <lineage>
        <taxon>Bacteria</taxon>
        <taxon>Bacillati</taxon>
        <taxon>Bacillota</taxon>
        <taxon>Clostridia</taxon>
        <taxon>Eubacteriales</taxon>
        <taxon>Eubacteriaceae</taxon>
        <taxon>Eubacterium</taxon>
    </lineage>
</organism>
<protein>
    <recommendedName>
        <fullName evidence="5">BIG2 domain-containing protein</fullName>
    </recommendedName>
</protein>
<comment type="similarity">
    <text evidence="1">Belongs to the peptidase C40 family.</text>
</comment>
<keyword evidence="3" id="KW-0378">Hydrolase</keyword>
<dbReference type="GO" id="GO:0008234">
    <property type="term" value="F:cysteine-type peptidase activity"/>
    <property type="evidence" value="ECO:0007669"/>
    <property type="project" value="UniProtKB-KW"/>
</dbReference>
<dbReference type="EMBL" id="QSFD01000006">
    <property type="protein sequence ID" value="RHA18337.1"/>
    <property type="molecule type" value="Genomic_DNA"/>
</dbReference>
<evidence type="ECO:0000256" key="4">
    <source>
        <dbReference type="ARBA" id="ARBA00022807"/>
    </source>
</evidence>
<feature type="domain" description="BIG2" evidence="5">
    <location>
        <begin position="369"/>
        <end position="442"/>
    </location>
</feature>
<evidence type="ECO:0000313" key="7">
    <source>
        <dbReference type="Proteomes" id="UP000284779"/>
    </source>
</evidence>
<dbReference type="InterPro" id="IPR038765">
    <property type="entry name" value="Papain-like_cys_pep_sf"/>
</dbReference>
<evidence type="ECO:0000259" key="5">
    <source>
        <dbReference type="SMART" id="SM00635"/>
    </source>
</evidence>
<dbReference type="SMART" id="SM00635">
    <property type="entry name" value="BID_2"/>
    <property type="match status" value="4"/>
</dbReference>
<evidence type="ECO:0000256" key="1">
    <source>
        <dbReference type="ARBA" id="ARBA00007074"/>
    </source>
</evidence>
<dbReference type="AlphaFoldDB" id="A0A413R836"/>
<feature type="domain" description="BIG2" evidence="5">
    <location>
        <begin position="200"/>
        <end position="282"/>
    </location>
</feature>
<dbReference type="Pfam" id="PF02368">
    <property type="entry name" value="Big_2"/>
    <property type="match status" value="2"/>
</dbReference>
<reference evidence="6 7" key="1">
    <citation type="submission" date="2018-08" db="EMBL/GenBank/DDBJ databases">
        <title>A genome reference for cultivated species of the human gut microbiota.</title>
        <authorList>
            <person name="Zou Y."/>
            <person name="Xue W."/>
            <person name="Luo G."/>
        </authorList>
    </citation>
    <scope>NUCLEOTIDE SEQUENCE [LARGE SCALE GENOMIC DNA]</scope>
    <source>
        <strain evidence="6 7">AM44-11BH</strain>
    </source>
</reference>
<gene>
    <name evidence="6" type="ORF">DW944_07370</name>
</gene>
<keyword evidence="2" id="KW-0645">Protease</keyword>
<dbReference type="SUPFAM" id="SSF49373">
    <property type="entry name" value="Invasin/intimin cell-adhesion fragments"/>
    <property type="match status" value="3"/>
</dbReference>
<evidence type="ECO:0000313" key="6">
    <source>
        <dbReference type="EMBL" id="RHA18337.1"/>
    </source>
</evidence>
<dbReference type="RefSeq" id="WP_117970648.1">
    <property type="nucleotide sequence ID" value="NZ_QSFD01000006.1"/>
</dbReference>
<proteinExistence type="inferred from homology"/>
<feature type="domain" description="BIG2" evidence="5">
    <location>
        <begin position="29"/>
        <end position="103"/>
    </location>
</feature>
<keyword evidence="4" id="KW-0788">Thiol protease</keyword>
<dbReference type="Pfam" id="PF00877">
    <property type="entry name" value="NLPC_P60"/>
    <property type="match status" value="1"/>
</dbReference>
<evidence type="ECO:0000256" key="2">
    <source>
        <dbReference type="ARBA" id="ARBA00022670"/>
    </source>
</evidence>
<dbReference type="SUPFAM" id="SSF54001">
    <property type="entry name" value="Cysteine proteinases"/>
    <property type="match status" value="1"/>
</dbReference>
<evidence type="ECO:0000256" key="3">
    <source>
        <dbReference type="ARBA" id="ARBA00022801"/>
    </source>
</evidence>
<dbReference type="InterPro" id="IPR003343">
    <property type="entry name" value="Big_2"/>
</dbReference>
<dbReference type="InterPro" id="IPR008964">
    <property type="entry name" value="Invasin/intimin_cell_adhesion"/>
</dbReference>
<accession>A0A413R836</accession>
<sequence length="590" mass="64576">MKFLKRTIGIIIVMAAIISGLQLKSELAYGATPTISKSTVTLEKGKRKKIKVKNVSARTKVKWRTSNKFAVTVSKKGRIRAVNYGAATITATCKSRTMTCKVTVPDTSKNVVITKYPTTLTEGQTGMVVAKSVNKISYMSSNDSIAKVNKEGTVEALNPGKAEITAKSSQGYSKCTINVLSSDLNNRLYDSNGISIKKVNADGTKVNGFVSQAKGQNFTVMVDGIDESNIKSCKWSVGNSDVVSKLSAVSGSKLKATLKAVNEGKVNITAKVTYTNKNVVTYTNTIYVSNPETEVQKLIVYGTALGNERQQYISFKGLGEHSTITWTNSNKKCATLTTYEKKAAVLGTKPGTGTITANVDGKVFNIKYTVVNPTVNNLKAVIKKGEKVQFPIWGDTGTVPEFTSRNESVATVSSDGVVKGVNSGVTYVDVKIGNIHKSYRIEVYAKGMYKIVNRAMYIVNHWKYSQPKRMRKGYYDCSALVWKGYKSYKRYNRKLGSGSYAKTAASLFDYLKEKNQIVYYGFIDIDDMKPGDLIFYGDYNAAVKYSTPGRTLNIYHVSMYAGAGKVVEKGGQTINYNNISHIVGIGRVVD</sequence>
<keyword evidence="7" id="KW-1185">Reference proteome</keyword>
<name>A0A413R836_9FIRM</name>
<dbReference type="Gene3D" id="2.60.40.1080">
    <property type="match status" value="3"/>
</dbReference>
<dbReference type="Proteomes" id="UP000284779">
    <property type="component" value="Unassembled WGS sequence"/>
</dbReference>
<dbReference type="Gene3D" id="3.90.1720.10">
    <property type="entry name" value="endopeptidase domain like (from Nostoc punctiforme)"/>
    <property type="match status" value="1"/>
</dbReference>
<feature type="domain" description="BIG2" evidence="5">
    <location>
        <begin position="107"/>
        <end position="178"/>
    </location>
</feature>
<comment type="caution">
    <text evidence="6">The sequence shown here is derived from an EMBL/GenBank/DDBJ whole genome shotgun (WGS) entry which is preliminary data.</text>
</comment>